<evidence type="ECO:0000259" key="2">
    <source>
        <dbReference type="Pfam" id="PF25963"/>
    </source>
</evidence>
<feature type="domain" description="Multidrug resistance protein MdtA-like barrel-sandwich hybrid" evidence="1">
    <location>
        <begin position="46"/>
        <end position="184"/>
    </location>
</feature>
<evidence type="ECO:0000259" key="1">
    <source>
        <dbReference type="Pfam" id="PF25917"/>
    </source>
</evidence>
<dbReference type="PANTHER" id="PTHR30367">
    <property type="entry name" value="P-HYDROXYBENZOIC ACID EFFLUX PUMP SUBUNIT AAEA-RELATED"/>
    <property type="match status" value="1"/>
</dbReference>
<accession>A0A934T2X4</accession>
<dbReference type="InterPro" id="IPR050393">
    <property type="entry name" value="MFP_Efflux_Pump"/>
</dbReference>
<gene>
    <name evidence="3" type="ORF">JJB74_21610</name>
</gene>
<keyword evidence="4" id="KW-1185">Reference proteome</keyword>
<reference evidence="3" key="1">
    <citation type="submission" date="2021-01" db="EMBL/GenBank/DDBJ databases">
        <title>Genome sequence of strain Noviherbaspirillum sp. DKR-6.</title>
        <authorList>
            <person name="Chaudhary D.K."/>
        </authorList>
    </citation>
    <scope>NUCLEOTIDE SEQUENCE</scope>
    <source>
        <strain evidence="3">DKR-6</strain>
    </source>
</reference>
<dbReference type="EMBL" id="JAEPBG010000010">
    <property type="protein sequence ID" value="MBK4737228.1"/>
    <property type="molecule type" value="Genomic_DNA"/>
</dbReference>
<dbReference type="Proteomes" id="UP000622890">
    <property type="component" value="Unassembled WGS sequence"/>
</dbReference>
<name>A0A934T2X4_9BURK</name>
<evidence type="ECO:0000313" key="3">
    <source>
        <dbReference type="EMBL" id="MBK4737228.1"/>
    </source>
</evidence>
<sequence>MKHSLAAAGRVAITLIAVGAAILVGKALWQHYEVAPWTRDGRVRANVIQVAPDVSGLVVKVLVHDNGVVKAGDELFEIDPSRFELALRQAEATVEAQRTALAQAENEARRNAQLQDLVSTETREQGRSRVDQIRAALQGAIVARDVAKLNLERSRVVAASDGVVTNLDLYTGGYVAAGRPVLALVEKNSFYVEGYFEETKLPGIHIGDAATVVAMGSRRELQGHVDSFAEAIADRDRATGSNLLPNVNPTFNWVRLAQRIPVRVKLDHVPDDVRLVAGQTVTVEIHDPKSDAQRPADRTAAR</sequence>
<dbReference type="SUPFAM" id="SSF111369">
    <property type="entry name" value="HlyD-like secretion proteins"/>
    <property type="match status" value="1"/>
</dbReference>
<dbReference type="Pfam" id="PF25963">
    <property type="entry name" value="Beta-barrel_AAEA"/>
    <property type="match status" value="1"/>
</dbReference>
<proteinExistence type="predicted"/>
<dbReference type="RefSeq" id="WP_200595339.1">
    <property type="nucleotide sequence ID" value="NZ_JAEPBG010000010.1"/>
</dbReference>
<dbReference type="AlphaFoldDB" id="A0A934T2X4"/>
<dbReference type="InterPro" id="IPR058625">
    <property type="entry name" value="MdtA-like_BSH"/>
</dbReference>
<feature type="domain" description="p-hydroxybenzoic acid efflux pump subunit AaeA-like beta-barrel" evidence="2">
    <location>
        <begin position="189"/>
        <end position="286"/>
    </location>
</feature>
<organism evidence="3 4">
    <name type="scientific">Noviherbaspirillum pedocola</name>
    <dbReference type="NCBI Taxonomy" id="2801341"/>
    <lineage>
        <taxon>Bacteria</taxon>
        <taxon>Pseudomonadati</taxon>
        <taxon>Pseudomonadota</taxon>
        <taxon>Betaproteobacteria</taxon>
        <taxon>Burkholderiales</taxon>
        <taxon>Oxalobacteraceae</taxon>
        <taxon>Noviherbaspirillum</taxon>
    </lineage>
</organism>
<dbReference type="InterPro" id="IPR058634">
    <property type="entry name" value="AaeA-lik-b-barrel"/>
</dbReference>
<dbReference type="Gene3D" id="2.40.30.170">
    <property type="match status" value="1"/>
</dbReference>
<dbReference type="Pfam" id="PF25917">
    <property type="entry name" value="BSH_RND"/>
    <property type="match status" value="1"/>
</dbReference>
<protein>
    <submittedName>
        <fullName evidence="3">HlyD family secretion protein</fullName>
    </submittedName>
</protein>
<dbReference type="PANTHER" id="PTHR30367:SF12">
    <property type="entry name" value="P-HYDROXYBENZOIC ACID EFFLUX PUMP SUBUNIT AAEA"/>
    <property type="match status" value="1"/>
</dbReference>
<dbReference type="GO" id="GO:0055085">
    <property type="term" value="P:transmembrane transport"/>
    <property type="evidence" value="ECO:0007669"/>
    <property type="project" value="InterPro"/>
</dbReference>
<evidence type="ECO:0000313" key="4">
    <source>
        <dbReference type="Proteomes" id="UP000622890"/>
    </source>
</evidence>
<comment type="caution">
    <text evidence="3">The sequence shown here is derived from an EMBL/GenBank/DDBJ whole genome shotgun (WGS) entry which is preliminary data.</text>
</comment>
<dbReference type="Gene3D" id="2.40.50.100">
    <property type="match status" value="1"/>
</dbReference>